<reference evidence="4 5" key="1">
    <citation type="submission" date="2020-08" db="EMBL/GenBank/DDBJ databases">
        <title>Genomic Encyclopedia of Type Strains, Phase IV (KMG-IV): sequencing the most valuable type-strain genomes for metagenomic binning, comparative biology and taxonomic classification.</title>
        <authorList>
            <person name="Goeker M."/>
        </authorList>
    </citation>
    <scope>NUCLEOTIDE SEQUENCE [LARGE SCALE GENOMIC DNA]</scope>
    <source>
        <strain evidence="4 5">DSM 103377</strain>
    </source>
</reference>
<evidence type="ECO:0000256" key="2">
    <source>
        <dbReference type="ARBA" id="ARBA00023186"/>
    </source>
</evidence>
<comment type="subcellular location">
    <subcellularLocation>
        <location evidence="3">Cytoplasm</location>
    </subcellularLocation>
</comment>
<dbReference type="InterPro" id="IPR002669">
    <property type="entry name" value="UreD"/>
</dbReference>
<dbReference type="GO" id="GO:0005737">
    <property type="term" value="C:cytoplasm"/>
    <property type="evidence" value="ECO:0007669"/>
    <property type="project" value="UniProtKB-SubCell"/>
</dbReference>
<evidence type="ECO:0000313" key="5">
    <source>
        <dbReference type="Proteomes" id="UP000553766"/>
    </source>
</evidence>
<dbReference type="Pfam" id="PF01774">
    <property type="entry name" value="UreD"/>
    <property type="match status" value="1"/>
</dbReference>
<keyword evidence="2 3" id="KW-0143">Chaperone</keyword>
<accession>A0A840X682</accession>
<comment type="caution">
    <text evidence="4">The sequence shown here is derived from an EMBL/GenBank/DDBJ whole genome shotgun (WGS) entry which is preliminary data.</text>
</comment>
<gene>
    <name evidence="3" type="primary">ureD</name>
    <name evidence="4" type="ORF">FHS89_002243</name>
</gene>
<comment type="subunit">
    <text evidence="3">UreD, UreF and UreG form a complex that acts as a GTP-hydrolysis-dependent molecular chaperone, activating the urease apoprotein by helping to assemble the nickel containing metallocenter of UreC. The UreE protein probably delivers the nickel.</text>
</comment>
<name>A0A840X682_9RHOB</name>
<dbReference type="GO" id="GO:0016151">
    <property type="term" value="F:nickel cation binding"/>
    <property type="evidence" value="ECO:0007669"/>
    <property type="project" value="UniProtKB-UniRule"/>
</dbReference>
<keyword evidence="5" id="KW-1185">Reference proteome</keyword>
<evidence type="ECO:0000256" key="3">
    <source>
        <dbReference type="HAMAP-Rule" id="MF_01384"/>
    </source>
</evidence>
<protein>
    <recommendedName>
        <fullName evidence="3">Urease accessory protein UreD</fullName>
    </recommendedName>
</protein>
<evidence type="ECO:0000256" key="1">
    <source>
        <dbReference type="ARBA" id="ARBA00007177"/>
    </source>
</evidence>
<keyword evidence="3" id="KW-0963">Cytoplasm</keyword>
<keyword evidence="3" id="KW-0996">Nickel insertion</keyword>
<dbReference type="AlphaFoldDB" id="A0A840X682"/>
<comment type="function">
    <text evidence="3">Required for maturation of urease via the functional incorporation of the urease nickel metallocenter.</text>
</comment>
<dbReference type="PANTHER" id="PTHR33643">
    <property type="entry name" value="UREASE ACCESSORY PROTEIN D"/>
    <property type="match status" value="1"/>
</dbReference>
<dbReference type="Proteomes" id="UP000553766">
    <property type="component" value="Unassembled WGS sequence"/>
</dbReference>
<dbReference type="RefSeq" id="WP_184011609.1">
    <property type="nucleotide sequence ID" value="NZ_JACIJS010000006.1"/>
</dbReference>
<proteinExistence type="inferred from homology"/>
<comment type="similarity">
    <text evidence="1 3">Belongs to the UreD family.</text>
</comment>
<sequence length="275" mass="29685">MLDTQDIVVMQRARGAAAARFALKSGRTRIADLSQSGSAKAMLPSVYGTMPHLVFVNTAGGITGGDRFDWTVEAGDGTAITATTQTAERLYRARQADLPGEVHTTLRVGTGARLDWVPQETILFEHSALSRRMTAHMAEDATLTVLEPIVIGRRAMGEHVARAAFRDTWHIHRGGRLVYADALRLPPEMRALDLPGALDGSRAFASLVHIAPDAETRVEGMRGLLDAPGVIGGVSGWNGMMAFRLVGETAQALRAALIPLLTHLRGEALPRVWHM</sequence>
<dbReference type="PANTHER" id="PTHR33643:SF1">
    <property type="entry name" value="UREASE ACCESSORY PROTEIN D"/>
    <property type="match status" value="1"/>
</dbReference>
<dbReference type="HAMAP" id="MF_01384">
    <property type="entry name" value="UreD"/>
    <property type="match status" value="1"/>
</dbReference>
<organism evidence="4 5">
    <name type="scientific">Rubricella aquisinus</name>
    <dbReference type="NCBI Taxonomy" id="2028108"/>
    <lineage>
        <taxon>Bacteria</taxon>
        <taxon>Pseudomonadati</taxon>
        <taxon>Pseudomonadota</taxon>
        <taxon>Alphaproteobacteria</taxon>
        <taxon>Rhodobacterales</taxon>
        <taxon>Paracoccaceae</taxon>
        <taxon>Rubricella</taxon>
    </lineage>
</organism>
<dbReference type="EMBL" id="JACIJS010000006">
    <property type="protein sequence ID" value="MBB5516217.1"/>
    <property type="molecule type" value="Genomic_DNA"/>
</dbReference>
<evidence type="ECO:0000313" key="4">
    <source>
        <dbReference type="EMBL" id="MBB5516217.1"/>
    </source>
</evidence>